<dbReference type="RefSeq" id="WP_179848168.1">
    <property type="nucleotide sequence ID" value="NZ_JACCBA010000001.1"/>
</dbReference>
<evidence type="ECO:0000313" key="1">
    <source>
        <dbReference type="EMBL" id="NYD51867.1"/>
    </source>
</evidence>
<reference evidence="1 2" key="1">
    <citation type="submission" date="2020-07" db="EMBL/GenBank/DDBJ databases">
        <title>Sequencing the genomes of 1000 actinobacteria strains.</title>
        <authorList>
            <person name="Klenk H.-P."/>
        </authorList>
    </citation>
    <scope>NUCLEOTIDE SEQUENCE [LARGE SCALE GENOMIC DNA]</scope>
    <source>
        <strain evidence="1 2">DSM 40398</strain>
    </source>
</reference>
<gene>
    <name evidence="1" type="ORF">BJY14_007850</name>
</gene>
<accession>A0A7Y9EQ60</accession>
<keyword evidence="2" id="KW-1185">Reference proteome</keyword>
<protein>
    <submittedName>
        <fullName evidence="1">Uncharacterized protein</fullName>
    </submittedName>
</protein>
<dbReference type="Proteomes" id="UP000529783">
    <property type="component" value="Unassembled WGS sequence"/>
</dbReference>
<dbReference type="EMBL" id="JACCBA010000001">
    <property type="protein sequence ID" value="NYD51867.1"/>
    <property type="molecule type" value="Genomic_DNA"/>
</dbReference>
<name>A0A7Y9EQ60_9ACTN</name>
<comment type="caution">
    <text evidence="1">The sequence shown here is derived from an EMBL/GenBank/DDBJ whole genome shotgun (WGS) entry which is preliminary data.</text>
</comment>
<dbReference type="AlphaFoldDB" id="A0A7Y9EQ60"/>
<sequence length="351" mass="37737">MPKNADYKARIRELMASADLPYAEAKTRIDAADGRAPASAKNAAAVKTLLSGWSGTSWYDEEDGYDSCGGATDGDDEDGPICGFGDEHRCSNCHLAQIQRMATCQGEAGCGLPTRLRVSAVSIRPKLLLPSDGDPGERDPNGYVTVGHQLQRMWSRSACGSACARKIMERYGPIGDGIQFEVDTYRYEPDPLELSPALRSALINAHRAVRDLERLAADLHTGGPLANPSTWWSQARSTLATCAGAMADVPDPTDVGKFAPWEIRITVQQEEGQMVYTVTGRHMSVGGWLTPDMAAVLLDIENCQNADDLAAAVAIAFPGATVTVHTDPLPNWSDRRTDGPALAVLRRPVDA</sequence>
<organism evidence="1 2">
    <name type="scientific">Actinomadura luteofluorescens</name>
    <dbReference type="NCBI Taxonomy" id="46163"/>
    <lineage>
        <taxon>Bacteria</taxon>
        <taxon>Bacillati</taxon>
        <taxon>Actinomycetota</taxon>
        <taxon>Actinomycetes</taxon>
        <taxon>Streptosporangiales</taxon>
        <taxon>Thermomonosporaceae</taxon>
        <taxon>Actinomadura</taxon>
    </lineage>
</organism>
<evidence type="ECO:0000313" key="2">
    <source>
        <dbReference type="Proteomes" id="UP000529783"/>
    </source>
</evidence>
<proteinExistence type="predicted"/>